<sequence length="306" mass="33907">MDKKKYRMKEFAAEHSLTLGNHCCYGEYGGYRVHIRYRAMGNPACLITVVTDTKGRNEALEKYLEKNKKQLKLTAYGVVGIGLMVSPQLYTNIFRQIGEILDKIIAYLKKNNFPGADHCPYCGTPLDGGCVDMLESDIPFRAHEACFNRAYAAAKQREADEEAMPANRLAGMGGAFCGALVGAALFVVLFFWWNFAALGAAVSVFLGGWLYGKFGGKNTLFKVIGVALLTLAVMLLTFFGCLWAQAAIEGQGLSYIAEGLSQGGEYLQNFLLNFIFIFVFDLIGTSYAVFSFLRDRKKISANMRRL</sequence>
<evidence type="ECO:0000313" key="2">
    <source>
        <dbReference type="EMBL" id="HIX07476.1"/>
    </source>
</evidence>
<reference evidence="2" key="1">
    <citation type="journal article" date="2021" name="PeerJ">
        <title>Extensive microbial diversity within the chicken gut microbiome revealed by metagenomics and culture.</title>
        <authorList>
            <person name="Gilroy R."/>
            <person name="Ravi A."/>
            <person name="Getino M."/>
            <person name="Pursley I."/>
            <person name="Horton D.L."/>
            <person name="Alikhan N.F."/>
            <person name="Baker D."/>
            <person name="Gharbi K."/>
            <person name="Hall N."/>
            <person name="Watson M."/>
            <person name="Adriaenssens E.M."/>
            <person name="Foster-Nyarko E."/>
            <person name="Jarju S."/>
            <person name="Secka A."/>
            <person name="Antonio M."/>
            <person name="Oren A."/>
            <person name="Chaudhuri R.R."/>
            <person name="La Ragione R."/>
            <person name="Hildebrand F."/>
            <person name="Pallen M.J."/>
        </authorList>
    </citation>
    <scope>NUCLEOTIDE SEQUENCE</scope>
    <source>
        <strain evidence="2">811</strain>
    </source>
</reference>
<feature type="transmembrane region" description="Helical" evidence="1">
    <location>
        <begin position="266"/>
        <end position="293"/>
    </location>
</feature>
<keyword evidence="1" id="KW-0472">Membrane</keyword>
<dbReference type="EMBL" id="DXFX01000043">
    <property type="protein sequence ID" value="HIX07476.1"/>
    <property type="molecule type" value="Genomic_DNA"/>
</dbReference>
<reference evidence="2" key="2">
    <citation type="submission" date="2021-04" db="EMBL/GenBank/DDBJ databases">
        <authorList>
            <person name="Gilroy R."/>
        </authorList>
    </citation>
    <scope>NUCLEOTIDE SEQUENCE</scope>
    <source>
        <strain evidence="2">811</strain>
    </source>
</reference>
<feature type="transmembrane region" description="Helical" evidence="1">
    <location>
        <begin position="195"/>
        <end position="211"/>
    </location>
</feature>
<dbReference type="Proteomes" id="UP000824204">
    <property type="component" value="Unassembled WGS sequence"/>
</dbReference>
<gene>
    <name evidence="2" type="ORF">H9741_03320</name>
</gene>
<name>A0A9D1V7D2_9FIRM</name>
<feature type="transmembrane region" description="Helical" evidence="1">
    <location>
        <begin position="223"/>
        <end position="246"/>
    </location>
</feature>
<keyword evidence="1" id="KW-0812">Transmembrane</keyword>
<evidence type="ECO:0000313" key="3">
    <source>
        <dbReference type="Proteomes" id="UP000824204"/>
    </source>
</evidence>
<comment type="caution">
    <text evidence="2">The sequence shown here is derived from an EMBL/GenBank/DDBJ whole genome shotgun (WGS) entry which is preliminary data.</text>
</comment>
<protein>
    <submittedName>
        <fullName evidence="2">Uncharacterized protein</fullName>
    </submittedName>
</protein>
<dbReference type="AlphaFoldDB" id="A0A9D1V7D2"/>
<evidence type="ECO:0000256" key="1">
    <source>
        <dbReference type="SAM" id="Phobius"/>
    </source>
</evidence>
<keyword evidence="1" id="KW-1133">Transmembrane helix</keyword>
<organism evidence="2 3">
    <name type="scientific">Candidatus Borkfalkia faecipullorum</name>
    <dbReference type="NCBI Taxonomy" id="2838510"/>
    <lineage>
        <taxon>Bacteria</taxon>
        <taxon>Bacillati</taxon>
        <taxon>Bacillota</taxon>
        <taxon>Clostridia</taxon>
        <taxon>Christensenellales</taxon>
        <taxon>Christensenellaceae</taxon>
        <taxon>Candidatus Borkfalkia</taxon>
    </lineage>
</organism>
<accession>A0A9D1V7D2</accession>
<proteinExistence type="predicted"/>
<feature type="transmembrane region" description="Helical" evidence="1">
    <location>
        <begin position="169"/>
        <end position="189"/>
    </location>
</feature>